<evidence type="ECO:0000259" key="10">
    <source>
        <dbReference type="PROSITE" id="PS50106"/>
    </source>
</evidence>
<dbReference type="PROSITE" id="PS50106">
    <property type="entry name" value="PDZ"/>
    <property type="match status" value="1"/>
</dbReference>
<feature type="active site" description="Charge relay system" evidence="8">
    <location>
        <position position="1010"/>
    </location>
</feature>
<evidence type="ECO:0000256" key="5">
    <source>
        <dbReference type="ARBA" id="ARBA00022801"/>
    </source>
</evidence>
<dbReference type="InterPro" id="IPR015943">
    <property type="entry name" value="WD40/YVTN_repeat-like_dom_sf"/>
</dbReference>
<sequence length="1066" mass="122443">MQGYYRFPSINNDTIVFVCEDDLWIVSINGGIAHRLTSNLGRIGNCSISPDGEYVAFTGREEGSDEVYCIPTRGGTAKRLTFLGAFTSVRGWTRDGNRIIFASDTGQWYPNFTYIYTVDKNKDIPKMVEVGPARTISYGPEKGVVIGRNTADPSRWKRYRGGTVGEIWIDPEGNGRFRKLIDIKANLADPMWIGKRIYFISDHEGVGNIYSCTIQGRDLKRHTEHKDFYARNAKTDGQNIVYHSGGDIYVLYTETDRIEKVKIDFRSPRVQTQRKFVDAGRYLEDYAIHPEGSMVSITSRGKVFTMANWEGPVRQNGSKPSARHRLGRWLYDGKRLILVTDEKGEDSLQIHYNEEKGVINLPLMDIGRPIELEPSPKESIIALTNHRNELIIVNLKSKKKTIIDKSKYRRITGITWSSDGIWLAYSYPDSERTSCIKLANIVEKKTYYATKSVLYDFAPSFDPDGKYLYFLSTRHFDPVYDTMQFELSFPCHIKPYLILLRKDLPDPFKYTKPVPQGMDMGFDIPKMEKEKKEKKIKVDLEGITDRVIPLPVANGIYKQITGIKDKVLFTTFPITGGKAEWFSDEIPANGTLGFFDFKEQKEGVIITGISNFKVAQKNDIIIIRAKDRLRIIKPIEKIEQKLEKQPVGPKSGWLDLSRIKLLVEPRLEWKQMYRDAWRLQRDHFWTKDMSGVDWKKVYEKYLPLLDRIGTRSEFSDLIWEMQGELGTSHAYEWGGDYRQEPRYTQGFLGADLLYDKNKNGYRIIKIIKGDPWEPDATSPLLAPGLDIKEGDILLEINGVALNKKTQPGELLVNRANTEVTITIVSSRNRNKKTFSIKTLSDESPARYREWVEKNREMVHHLSNNKIGYVHIPDMGPWGYAEFHRYFLSEIKYTGLIVDVRFNRGGHISQLLLERLRRKRIGYDITRWGTPEPYPGESVLGPIVAITNEYAGSDGDIFSHGFKLYKIGPLIGKRTWGGVIGISPYYRLSDGGLTTQPEYSFWFFDVGWGVENYGTEPDIEVEITPQDYLKNRDPQLLTAIKECLKMIKKTKPEIPKFGKKPVLKLPW</sequence>
<name>A0A7V0Z460_UNCW3</name>
<evidence type="ECO:0000256" key="1">
    <source>
        <dbReference type="ARBA" id="ARBA00004496"/>
    </source>
</evidence>
<comment type="subcellular location">
    <subcellularLocation>
        <location evidence="1 7">Cytoplasm</location>
    </subcellularLocation>
</comment>
<comment type="function">
    <text evidence="7">Degrades oligopeptides.</text>
</comment>
<comment type="caution">
    <text evidence="11">The sequence shown here is derived from an EMBL/GenBank/DDBJ whole genome shotgun (WGS) entry which is preliminary data.</text>
</comment>
<dbReference type="GO" id="GO:0006508">
    <property type="term" value="P:proteolysis"/>
    <property type="evidence" value="ECO:0007669"/>
    <property type="project" value="UniProtKB-UniRule"/>
</dbReference>
<dbReference type="Pfam" id="PF14684">
    <property type="entry name" value="Tricorn_C1"/>
    <property type="match status" value="1"/>
</dbReference>
<feature type="active site" description="Charge relay system" evidence="8">
    <location>
        <position position="729"/>
    </location>
</feature>
<dbReference type="InterPro" id="IPR029045">
    <property type="entry name" value="ClpP/crotonase-like_dom_sf"/>
</dbReference>
<dbReference type="EMBL" id="DSKY01000003">
    <property type="protein sequence ID" value="HDY58234.1"/>
    <property type="molecule type" value="Genomic_DNA"/>
</dbReference>
<dbReference type="SMART" id="SM00245">
    <property type="entry name" value="TSPc"/>
    <property type="match status" value="1"/>
</dbReference>
<dbReference type="SUPFAM" id="SSF52096">
    <property type="entry name" value="ClpP/crotonase"/>
    <property type="match status" value="1"/>
</dbReference>
<dbReference type="PANTHER" id="PTHR43253">
    <property type="entry name" value="TRICORN PROTEASE HOMOLOG 2-RELATED"/>
    <property type="match status" value="1"/>
</dbReference>
<evidence type="ECO:0000256" key="8">
    <source>
        <dbReference type="PIRSR" id="PIRSR036421-1"/>
    </source>
</evidence>
<keyword evidence="6 7" id="KW-0720">Serine protease</keyword>
<proteinExistence type="inferred from homology"/>
<evidence type="ECO:0000256" key="3">
    <source>
        <dbReference type="ARBA" id="ARBA00022490"/>
    </source>
</evidence>
<dbReference type="PIRSF" id="PIRSF036421">
    <property type="entry name" value="Tricorn_protease"/>
    <property type="match status" value="1"/>
</dbReference>
<evidence type="ECO:0000256" key="4">
    <source>
        <dbReference type="ARBA" id="ARBA00022670"/>
    </source>
</evidence>
<dbReference type="SUPFAM" id="SSF69304">
    <property type="entry name" value="Tricorn protease N-terminal domain"/>
    <property type="match status" value="1"/>
</dbReference>
<dbReference type="Gene3D" id="2.30.42.10">
    <property type="match status" value="1"/>
</dbReference>
<dbReference type="InterPro" id="IPR028204">
    <property type="entry name" value="Tricorn_C1"/>
</dbReference>
<dbReference type="PANTHER" id="PTHR43253:SF1">
    <property type="entry name" value="TRICORN PROTEASE HOMOLOG 2-RELATED"/>
    <property type="match status" value="1"/>
</dbReference>
<dbReference type="GO" id="GO:0008236">
    <property type="term" value="F:serine-type peptidase activity"/>
    <property type="evidence" value="ECO:0007669"/>
    <property type="project" value="UniProtKB-UniRule"/>
</dbReference>
<feature type="site" description="Transition state stabilizer; via amide nitrogen" evidence="9">
    <location>
        <position position="953"/>
    </location>
</feature>
<keyword evidence="5 7" id="KW-0378">Hydrolase</keyword>
<dbReference type="Pfam" id="PF03572">
    <property type="entry name" value="Peptidase_S41"/>
    <property type="match status" value="1"/>
</dbReference>
<protein>
    <recommendedName>
        <fullName evidence="7">Tricorn protease homolog</fullName>
        <ecNumber evidence="7">3.4.21.-</ecNumber>
    </recommendedName>
</protein>
<dbReference type="InterPro" id="IPR036034">
    <property type="entry name" value="PDZ_sf"/>
</dbReference>
<dbReference type="Pfam" id="PF26550">
    <property type="entry name" value="Tricorn_2nd"/>
    <property type="match status" value="1"/>
</dbReference>
<evidence type="ECO:0000256" key="6">
    <source>
        <dbReference type="ARBA" id="ARBA00022825"/>
    </source>
</evidence>
<evidence type="ECO:0000256" key="7">
    <source>
        <dbReference type="PIRNR" id="PIRNR036421"/>
    </source>
</evidence>
<dbReference type="Pfam" id="PF14685">
    <property type="entry name" value="PDZ_Tricorn"/>
    <property type="match status" value="1"/>
</dbReference>
<dbReference type="EC" id="3.4.21.-" evidence="7"/>
<gene>
    <name evidence="11" type="ORF">ENP86_01570</name>
</gene>
<dbReference type="SUPFAM" id="SSF50156">
    <property type="entry name" value="PDZ domain-like"/>
    <property type="match status" value="1"/>
</dbReference>
<organism evidence="11">
    <name type="scientific">candidate division WOR-3 bacterium</name>
    <dbReference type="NCBI Taxonomy" id="2052148"/>
    <lineage>
        <taxon>Bacteria</taxon>
        <taxon>Bacteria division WOR-3</taxon>
    </lineage>
</organism>
<feature type="domain" description="PDZ" evidence="10">
    <location>
        <begin position="742"/>
        <end position="827"/>
    </location>
</feature>
<dbReference type="CDD" id="cd07562">
    <property type="entry name" value="Peptidase_S41_TRI"/>
    <property type="match status" value="1"/>
</dbReference>
<accession>A0A7V0Z460</accession>
<evidence type="ECO:0000256" key="2">
    <source>
        <dbReference type="ARBA" id="ARBA00008524"/>
    </source>
</evidence>
<keyword evidence="3 7" id="KW-0963">Cytoplasm</keyword>
<comment type="similarity">
    <text evidence="2 7">Belongs to the peptidase S41B family.</text>
</comment>
<dbReference type="GO" id="GO:0005737">
    <property type="term" value="C:cytoplasm"/>
    <property type="evidence" value="ECO:0007669"/>
    <property type="project" value="UniProtKB-SubCell"/>
</dbReference>
<dbReference type="InterPro" id="IPR029414">
    <property type="entry name" value="Tricorn_PDZ"/>
</dbReference>
<dbReference type="InterPro" id="IPR012393">
    <property type="entry name" value="Tricorn_protease"/>
</dbReference>
<dbReference type="CDD" id="cd10828">
    <property type="entry name" value="cpPDZ_Tricorn-protease"/>
    <property type="match status" value="1"/>
</dbReference>
<dbReference type="Pfam" id="PF26549">
    <property type="entry name" value="Tricorn_N"/>
    <property type="match status" value="1"/>
</dbReference>
<dbReference type="SUPFAM" id="SSF82171">
    <property type="entry name" value="DPP6 N-terminal domain-like"/>
    <property type="match status" value="1"/>
</dbReference>
<reference evidence="11" key="1">
    <citation type="journal article" date="2020" name="mSystems">
        <title>Genome- and Community-Level Interaction Insights into Carbon Utilization and Element Cycling Functions of Hydrothermarchaeota in Hydrothermal Sediment.</title>
        <authorList>
            <person name="Zhou Z."/>
            <person name="Liu Y."/>
            <person name="Xu W."/>
            <person name="Pan J."/>
            <person name="Luo Z.H."/>
            <person name="Li M."/>
        </authorList>
    </citation>
    <scope>NUCLEOTIDE SEQUENCE [LARGE SCALE GENOMIC DNA]</scope>
    <source>
        <strain evidence="11">SpSt-258</strain>
    </source>
</reference>
<dbReference type="Gene3D" id="3.90.226.10">
    <property type="entry name" value="2-enoyl-CoA Hydratase, Chain A, domain 1"/>
    <property type="match status" value="1"/>
</dbReference>
<dbReference type="InterPro" id="IPR001478">
    <property type="entry name" value="PDZ"/>
</dbReference>
<dbReference type="Gene3D" id="2.130.10.10">
    <property type="entry name" value="YVTN repeat-like/Quinoprotein amine dehydrogenase"/>
    <property type="match status" value="1"/>
</dbReference>
<keyword evidence="4 7" id="KW-0645">Protease</keyword>
<evidence type="ECO:0000313" key="11">
    <source>
        <dbReference type="EMBL" id="HDY58234.1"/>
    </source>
</evidence>
<dbReference type="Gene3D" id="3.30.750.44">
    <property type="match status" value="1"/>
</dbReference>
<dbReference type="Gene3D" id="2.120.10.60">
    <property type="entry name" value="Tricorn protease N-terminal domain"/>
    <property type="match status" value="1"/>
</dbReference>
<dbReference type="InterPro" id="IPR005151">
    <property type="entry name" value="Tail-specific_protease"/>
</dbReference>
<feature type="active site" description="Nucleophile" evidence="8">
    <location>
        <position position="952"/>
    </location>
</feature>
<dbReference type="AlphaFoldDB" id="A0A7V0Z460"/>
<evidence type="ECO:0000256" key="9">
    <source>
        <dbReference type="PIRSR" id="PIRSR036421-3"/>
    </source>
</evidence>